<evidence type="ECO:0000313" key="1">
    <source>
        <dbReference type="EMBL" id="SDC63822.1"/>
    </source>
</evidence>
<proteinExistence type="predicted"/>
<sequence length="122" mass="13095">MSMLSGDGELLTFLVVARTGPGDYPHPVEVAVHPAGPKSRMSFSIGPHAANVGGQIPLSRVLDGTGLNPSFEEEFAAGDLSWLLPYLVRLQAGEDVESEIVEAYTARHGRAPQLSLQEYFDS</sequence>
<dbReference type="STRING" id="1045774.SAMN05421872_103171"/>
<dbReference type="OrthoDB" id="3633096at2"/>
<protein>
    <recommendedName>
        <fullName evidence="3">Immunity protein 8</fullName>
    </recommendedName>
</protein>
<name>A0A1G6N7J6_9ACTN</name>
<organism evidence="1 2">
    <name type="scientific">Nocardioides lianchengensis</name>
    <dbReference type="NCBI Taxonomy" id="1045774"/>
    <lineage>
        <taxon>Bacteria</taxon>
        <taxon>Bacillati</taxon>
        <taxon>Actinomycetota</taxon>
        <taxon>Actinomycetes</taxon>
        <taxon>Propionibacteriales</taxon>
        <taxon>Nocardioidaceae</taxon>
        <taxon>Nocardioides</taxon>
    </lineage>
</organism>
<dbReference type="RefSeq" id="WP_139175436.1">
    <property type="nucleotide sequence ID" value="NZ_FMZM01000003.1"/>
</dbReference>
<evidence type="ECO:0000313" key="2">
    <source>
        <dbReference type="Proteomes" id="UP000199034"/>
    </source>
</evidence>
<dbReference type="AlphaFoldDB" id="A0A1G6N7J6"/>
<evidence type="ECO:0008006" key="3">
    <source>
        <dbReference type="Google" id="ProtNLM"/>
    </source>
</evidence>
<dbReference type="Proteomes" id="UP000199034">
    <property type="component" value="Unassembled WGS sequence"/>
</dbReference>
<gene>
    <name evidence="1" type="ORF">SAMN05421872_103171</name>
</gene>
<accession>A0A1G6N7J6</accession>
<dbReference type="EMBL" id="FMZM01000003">
    <property type="protein sequence ID" value="SDC63822.1"/>
    <property type="molecule type" value="Genomic_DNA"/>
</dbReference>
<reference evidence="1 2" key="1">
    <citation type="submission" date="2016-10" db="EMBL/GenBank/DDBJ databases">
        <authorList>
            <person name="de Groot N.N."/>
        </authorList>
    </citation>
    <scope>NUCLEOTIDE SEQUENCE [LARGE SCALE GENOMIC DNA]</scope>
    <source>
        <strain evidence="1 2">CGMCC 4.6858</strain>
    </source>
</reference>
<keyword evidence="2" id="KW-1185">Reference proteome</keyword>